<sequence>MVFMNFDQLPEQDGTTVVSGARMPRPLPIEMVRRGDQLMVAIDLPGVDPDDVEVTVERNVVEIGVRRQALHRAGDNVIVDERPHGGFRRRLFLDADLEPGDMTAACERGVLMLTIPVSQASTPRKVEINSADERRQALRTGSSQPRAVSTREGTVANERTKAWQPQ</sequence>
<dbReference type="PROSITE" id="PS01031">
    <property type="entry name" value="SHSP"/>
    <property type="match status" value="1"/>
</dbReference>
<dbReference type="InterPro" id="IPR002068">
    <property type="entry name" value="A-crystallin/Hsp20_dom"/>
</dbReference>
<name>A0ABY3VFW0_9MYCO</name>
<dbReference type="PANTHER" id="PTHR11527">
    <property type="entry name" value="HEAT-SHOCK PROTEIN 20 FAMILY MEMBER"/>
    <property type="match status" value="1"/>
</dbReference>
<dbReference type="CDD" id="cd06464">
    <property type="entry name" value="ACD_sHsps-like"/>
    <property type="match status" value="1"/>
</dbReference>
<dbReference type="EMBL" id="CP092488">
    <property type="protein sequence ID" value="UMB68309.1"/>
    <property type="molecule type" value="Genomic_DNA"/>
</dbReference>
<dbReference type="InterPro" id="IPR031107">
    <property type="entry name" value="Small_HSP"/>
</dbReference>
<feature type="region of interest" description="Disordered" evidence="3">
    <location>
        <begin position="124"/>
        <end position="166"/>
    </location>
</feature>
<evidence type="ECO:0000256" key="3">
    <source>
        <dbReference type="SAM" id="MobiDB-lite"/>
    </source>
</evidence>
<dbReference type="RefSeq" id="WP_240258770.1">
    <property type="nucleotide sequence ID" value="NZ_CP092488.2"/>
</dbReference>
<dbReference type="InterPro" id="IPR008978">
    <property type="entry name" value="HSP20-like_chaperone"/>
</dbReference>
<evidence type="ECO:0000259" key="4">
    <source>
        <dbReference type="PROSITE" id="PS01031"/>
    </source>
</evidence>
<accession>A0ABY3VFW0</accession>
<evidence type="ECO:0000256" key="2">
    <source>
        <dbReference type="RuleBase" id="RU003616"/>
    </source>
</evidence>
<keyword evidence="6" id="KW-1185">Reference proteome</keyword>
<dbReference type="Proteomes" id="UP001055336">
    <property type="component" value="Chromosome"/>
</dbReference>
<proteinExistence type="inferred from homology"/>
<reference evidence="5" key="1">
    <citation type="submission" date="2022-08" db="EMBL/GenBank/DDBJ databases">
        <title>Whole genome sequencing of non-tuberculosis mycobacteria type-strains.</title>
        <authorList>
            <person name="Igarashi Y."/>
            <person name="Osugi A."/>
            <person name="Mitarai S."/>
        </authorList>
    </citation>
    <scope>NUCLEOTIDE SEQUENCE</scope>
    <source>
        <strain evidence="5">DSM 45127</strain>
    </source>
</reference>
<dbReference type="Pfam" id="PF00011">
    <property type="entry name" value="HSP20"/>
    <property type="match status" value="1"/>
</dbReference>
<protein>
    <submittedName>
        <fullName evidence="5">Hsp20/alpha crystallin family protein</fullName>
    </submittedName>
</protein>
<dbReference type="Gene3D" id="2.60.40.790">
    <property type="match status" value="1"/>
</dbReference>
<organism evidence="5 6">
    <name type="scientific">Mycobacterium paraterrae</name>
    <dbReference type="NCBI Taxonomy" id="577492"/>
    <lineage>
        <taxon>Bacteria</taxon>
        <taxon>Bacillati</taxon>
        <taxon>Actinomycetota</taxon>
        <taxon>Actinomycetes</taxon>
        <taxon>Mycobacteriales</taxon>
        <taxon>Mycobacteriaceae</taxon>
        <taxon>Mycobacterium</taxon>
    </lineage>
</organism>
<gene>
    <name evidence="5" type="ORF">MKK62_17960</name>
</gene>
<dbReference type="SUPFAM" id="SSF49764">
    <property type="entry name" value="HSP20-like chaperones"/>
    <property type="match status" value="1"/>
</dbReference>
<comment type="similarity">
    <text evidence="1 2">Belongs to the small heat shock protein (HSP20) family.</text>
</comment>
<feature type="compositionally biased region" description="Basic and acidic residues" evidence="3">
    <location>
        <begin position="124"/>
        <end position="136"/>
    </location>
</feature>
<feature type="domain" description="SHSP" evidence="4">
    <location>
        <begin position="20"/>
        <end position="131"/>
    </location>
</feature>
<evidence type="ECO:0000256" key="1">
    <source>
        <dbReference type="PROSITE-ProRule" id="PRU00285"/>
    </source>
</evidence>
<evidence type="ECO:0000313" key="5">
    <source>
        <dbReference type="EMBL" id="UMB68309.1"/>
    </source>
</evidence>
<evidence type="ECO:0000313" key="6">
    <source>
        <dbReference type="Proteomes" id="UP001055336"/>
    </source>
</evidence>